<keyword evidence="2 4" id="KW-0378">Hydrolase</keyword>
<dbReference type="InterPro" id="IPR001362">
    <property type="entry name" value="Glyco_hydro_32"/>
</dbReference>
<comment type="catalytic activity">
    <reaction evidence="4">
        <text>Hydrolysis of terminal non-reducing beta-D-fructofuranoside residues in beta-D-fructofuranosides.</text>
        <dbReference type="EC" id="3.2.1.26"/>
    </reaction>
</comment>
<evidence type="ECO:0000259" key="6">
    <source>
        <dbReference type="Pfam" id="PF00251"/>
    </source>
</evidence>
<dbReference type="AlphaFoldDB" id="A0A8S0FN95"/>
<dbReference type="Gene3D" id="2.115.10.20">
    <property type="entry name" value="Glycosyl hydrolase domain, family 43"/>
    <property type="match status" value="1"/>
</dbReference>
<reference evidence="8 9" key="1">
    <citation type="submission" date="2020-01" db="EMBL/GenBank/DDBJ databases">
        <title>Dynamics of blaIMP-6 dissemination in carbapenem resistant Enterobacteriacea isolated from regional surveillance in Osaka, Japan.</title>
        <authorList>
            <person name="Abe R."/>
            <person name="Akeda Y."/>
            <person name="Sugawara Y."/>
            <person name="Yamamoto N."/>
            <person name="Tomono K."/>
            <person name="Takeuchi D."/>
            <person name="Kawahara R."/>
            <person name="Hamada S."/>
        </authorList>
    </citation>
    <scope>NUCLEOTIDE SEQUENCE [LARGE SCALE GENOMIC DNA]</scope>
    <source>
        <strain evidence="8 9">E300</strain>
    </source>
</reference>
<dbReference type="InterPro" id="IPR023296">
    <property type="entry name" value="Glyco_hydro_beta-prop_sf"/>
</dbReference>
<dbReference type="CDD" id="cd18623">
    <property type="entry name" value="GH32_ScrB-like"/>
    <property type="match status" value="1"/>
</dbReference>
<dbReference type="InterPro" id="IPR051214">
    <property type="entry name" value="GH32_Enzymes"/>
</dbReference>
<dbReference type="GO" id="GO:0005737">
    <property type="term" value="C:cytoplasm"/>
    <property type="evidence" value="ECO:0007669"/>
    <property type="project" value="UniProtKB-SubCell"/>
</dbReference>
<keyword evidence="5" id="KW-0963">Cytoplasm</keyword>
<dbReference type="Gene3D" id="2.60.120.560">
    <property type="entry name" value="Exo-inulinase, domain 1"/>
    <property type="match status" value="1"/>
</dbReference>
<comment type="pathway">
    <text evidence="5">Glycan biosynthesis; sucrose metabolism.</text>
</comment>
<dbReference type="SUPFAM" id="SSF49899">
    <property type="entry name" value="Concanavalin A-like lectins/glucanases"/>
    <property type="match status" value="1"/>
</dbReference>
<dbReference type="Pfam" id="PF08244">
    <property type="entry name" value="Glyco_hydro_32C"/>
    <property type="match status" value="1"/>
</dbReference>
<gene>
    <name evidence="8" type="ORF">EIMP300_29860</name>
</gene>
<comment type="subcellular location">
    <subcellularLocation>
        <location evidence="5">Cytoplasm</location>
    </subcellularLocation>
</comment>
<evidence type="ECO:0000256" key="2">
    <source>
        <dbReference type="ARBA" id="ARBA00022801"/>
    </source>
</evidence>
<dbReference type="EC" id="3.2.1.26" evidence="4"/>
<dbReference type="InterPro" id="IPR013148">
    <property type="entry name" value="Glyco_hydro_32_N"/>
</dbReference>
<dbReference type="InterPro" id="IPR013320">
    <property type="entry name" value="ConA-like_dom_sf"/>
</dbReference>
<accession>A0A8S0FN95</accession>
<evidence type="ECO:0000256" key="3">
    <source>
        <dbReference type="ARBA" id="ARBA00023295"/>
    </source>
</evidence>
<evidence type="ECO:0000313" key="9">
    <source>
        <dbReference type="Proteomes" id="UP000467488"/>
    </source>
</evidence>
<dbReference type="GO" id="GO:0004564">
    <property type="term" value="F:beta-fructofuranosidase activity"/>
    <property type="evidence" value="ECO:0007669"/>
    <property type="project" value="UniProtKB-EC"/>
</dbReference>
<dbReference type="SMART" id="SM00640">
    <property type="entry name" value="Glyco_32"/>
    <property type="match status" value="1"/>
</dbReference>
<dbReference type="PANTHER" id="PTHR43101">
    <property type="entry name" value="BETA-FRUCTOSIDASE"/>
    <property type="match status" value="1"/>
</dbReference>
<proteinExistence type="inferred from homology"/>
<dbReference type="InterPro" id="IPR006232">
    <property type="entry name" value="Suc6P_hydrolase"/>
</dbReference>
<keyword evidence="5" id="KW-0119">Carbohydrate metabolism</keyword>
<dbReference type="Proteomes" id="UP000467488">
    <property type="component" value="Chromosome"/>
</dbReference>
<evidence type="ECO:0000256" key="4">
    <source>
        <dbReference type="RuleBase" id="RU362110"/>
    </source>
</evidence>
<organism evidence="8 9">
    <name type="scientific">Escherichia coli</name>
    <dbReference type="NCBI Taxonomy" id="562"/>
    <lineage>
        <taxon>Bacteria</taxon>
        <taxon>Pseudomonadati</taxon>
        <taxon>Pseudomonadota</taxon>
        <taxon>Gammaproteobacteria</taxon>
        <taxon>Enterobacterales</taxon>
        <taxon>Enterobacteriaceae</taxon>
        <taxon>Escherichia</taxon>
    </lineage>
</organism>
<sequence>MHWQHEPLALMPDKEYDRNGCYSGSAVNNQGVLTLCYTGNVKFDDGSRTAWQCLATENNQGGFDKLGPVIPLPDGYTGHVRDPKVWKHNSQWYMVLGAQDKEKQTKRGKVLLYSSVDLYTWSFHGEIAGNGLNEIDNAGYMWECPDLFALDGEYILLCCPQGMAREHERYLNTYPCAWLHGQFDYETGKFTHGAFSELDAGFEFYAPQTMEAPDGRRLLVGWMGVPDGEEMLQPTRKHHWQHQMTCFRELSFQKGKLFQMPIRELAQLREASEHFWQGKADHAPHVEIERLEMDIIPSGELYLNFGNALALHLNDDGIQLQRRSLAGQEKLTRYWRGSVTSLKILCDSSSVEIFINNGEGVMSNRYFPHHPASLILQGESDVTLRYWSLRACMVE</sequence>
<keyword evidence="3 4" id="KW-0326">Glycosidase</keyword>
<evidence type="ECO:0000313" key="8">
    <source>
        <dbReference type="EMBL" id="BBU81586.1"/>
    </source>
</evidence>
<comment type="similarity">
    <text evidence="1 4">Belongs to the glycosyl hydrolase 32 family.</text>
</comment>
<feature type="domain" description="Glycosyl hydrolase family 32 N-terminal" evidence="6">
    <location>
        <begin position="1"/>
        <end position="261"/>
    </location>
</feature>
<dbReference type="Pfam" id="PF00251">
    <property type="entry name" value="Glyco_hydro_32N"/>
    <property type="match status" value="1"/>
</dbReference>
<dbReference type="GO" id="GO:0005975">
    <property type="term" value="P:carbohydrate metabolic process"/>
    <property type="evidence" value="ECO:0007669"/>
    <property type="project" value="InterPro"/>
</dbReference>
<dbReference type="PANTHER" id="PTHR43101:SF1">
    <property type="entry name" value="BETA-FRUCTOSIDASE"/>
    <property type="match status" value="1"/>
</dbReference>
<name>A0A8S0FN95_ECOLX</name>
<evidence type="ECO:0000259" key="7">
    <source>
        <dbReference type="Pfam" id="PF08244"/>
    </source>
</evidence>
<evidence type="ECO:0000256" key="1">
    <source>
        <dbReference type="ARBA" id="ARBA00009902"/>
    </source>
</evidence>
<comment type="function">
    <text evidence="5">Enables the bacterium to metabolize sucrose as a sole carbon source.</text>
</comment>
<dbReference type="InterPro" id="IPR013189">
    <property type="entry name" value="Glyco_hydro_32_C"/>
</dbReference>
<dbReference type="SUPFAM" id="SSF75005">
    <property type="entry name" value="Arabinanase/levansucrase/invertase"/>
    <property type="match status" value="1"/>
</dbReference>
<dbReference type="NCBIfam" id="TIGR01322">
    <property type="entry name" value="scrB_fam"/>
    <property type="match status" value="1"/>
</dbReference>
<feature type="domain" description="Glycosyl hydrolase family 32 C-terminal" evidence="7">
    <location>
        <begin position="339"/>
        <end position="373"/>
    </location>
</feature>
<evidence type="ECO:0000256" key="5">
    <source>
        <dbReference type="RuleBase" id="RU365015"/>
    </source>
</evidence>
<protein>
    <recommendedName>
        <fullName evidence="4">Sucrose-6-phosphate hydrolase</fullName>
        <ecNumber evidence="4">3.2.1.26</ecNumber>
    </recommendedName>
    <alternativeName>
        <fullName evidence="5">Invertase</fullName>
    </alternativeName>
</protein>
<dbReference type="EMBL" id="AP022360">
    <property type="protein sequence ID" value="BBU81586.1"/>
    <property type="molecule type" value="Genomic_DNA"/>
</dbReference>